<feature type="coiled-coil region" evidence="16">
    <location>
        <begin position="414"/>
        <end position="475"/>
    </location>
</feature>
<keyword evidence="18" id="KW-0732">Signal</keyword>
<protein>
    <recommendedName>
        <fullName evidence="5">Oxygen sensor histidine kinase NreB</fullName>
        <ecNumber evidence="4">2.7.13.3</ecNumber>
    </recommendedName>
    <alternativeName>
        <fullName evidence="15">Nitrogen regulation protein B</fullName>
    </alternativeName>
</protein>
<evidence type="ECO:0000256" key="7">
    <source>
        <dbReference type="ARBA" id="ARBA00022490"/>
    </source>
</evidence>
<evidence type="ECO:0000256" key="6">
    <source>
        <dbReference type="ARBA" id="ARBA00022485"/>
    </source>
</evidence>
<dbReference type="GO" id="GO:0051539">
    <property type="term" value="F:4 iron, 4 sulfur cluster binding"/>
    <property type="evidence" value="ECO:0007669"/>
    <property type="project" value="UniProtKB-KW"/>
</dbReference>
<feature type="chain" id="PRO_5002800345" description="Oxygen sensor histidine kinase NreB" evidence="18">
    <location>
        <begin position="30"/>
        <end position="669"/>
    </location>
</feature>
<evidence type="ECO:0000256" key="2">
    <source>
        <dbReference type="ARBA" id="ARBA00001966"/>
    </source>
</evidence>
<dbReference type="InterPro" id="IPR003594">
    <property type="entry name" value="HATPase_dom"/>
</dbReference>
<evidence type="ECO:0000313" key="20">
    <source>
        <dbReference type="EMBL" id="EDY19690.1"/>
    </source>
</evidence>
<keyword evidence="17" id="KW-0472">Membrane</keyword>
<dbReference type="InterPro" id="IPR005467">
    <property type="entry name" value="His_kinase_dom"/>
</dbReference>
<dbReference type="PANTHER" id="PTHR24421">
    <property type="entry name" value="NITRATE/NITRITE SENSOR PROTEIN NARX-RELATED"/>
    <property type="match status" value="1"/>
</dbReference>
<evidence type="ECO:0000256" key="8">
    <source>
        <dbReference type="ARBA" id="ARBA00022679"/>
    </source>
</evidence>
<keyword evidence="9" id="KW-0479">Metal-binding</keyword>
<reference evidence="20 21" key="1">
    <citation type="journal article" date="2011" name="J. Bacteriol.">
        <title>Genome sequence of Chthoniobacter flavus Ellin428, an aerobic heterotrophic soil bacterium.</title>
        <authorList>
            <person name="Kant R."/>
            <person name="van Passel M.W."/>
            <person name="Palva A."/>
            <person name="Lucas S."/>
            <person name="Lapidus A."/>
            <person name="Glavina Del Rio T."/>
            <person name="Dalin E."/>
            <person name="Tice H."/>
            <person name="Bruce D."/>
            <person name="Goodwin L."/>
            <person name="Pitluck S."/>
            <person name="Larimer F.W."/>
            <person name="Land M.L."/>
            <person name="Hauser L."/>
            <person name="Sangwan P."/>
            <person name="de Vos W.M."/>
            <person name="Janssen P.H."/>
            <person name="Smidt H."/>
        </authorList>
    </citation>
    <scope>NUCLEOTIDE SEQUENCE [LARGE SCALE GENOMIC DNA]</scope>
    <source>
        <strain evidence="20 21">Ellin428</strain>
    </source>
</reference>
<feature type="signal peptide" evidence="18">
    <location>
        <begin position="1"/>
        <end position="29"/>
    </location>
</feature>
<evidence type="ECO:0000256" key="13">
    <source>
        <dbReference type="ARBA" id="ARBA00023014"/>
    </source>
</evidence>
<dbReference type="InterPro" id="IPR036890">
    <property type="entry name" value="HATPase_C_sf"/>
</dbReference>
<dbReference type="InterPro" id="IPR011712">
    <property type="entry name" value="Sig_transdc_His_kin_sub3_dim/P"/>
</dbReference>
<dbReference type="Gene3D" id="3.30.565.10">
    <property type="entry name" value="Histidine kinase-like ATPase, C-terminal domain"/>
    <property type="match status" value="1"/>
</dbReference>
<dbReference type="eggNOG" id="COG2010">
    <property type="taxonomic scope" value="Bacteria"/>
</dbReference>
<dbReference type="InterPro" id="IPR008979">
    <property type="entry name" value="Galactose-bd-like_sf"/>
</dbReference>
<dbReference type="GO" id="GO:0046872">
    <property type="term" value="F:metal ion binding"/>
    <property type="evidence" value="ECO:0007669"/>
    <property type="project" value="UniProtKB-KW"/>
</dbReference>
<keyword evidence="8" id="KW-0808">Transferase</keyword>
<sequence length="669" mass="72828" precursor="true">MSIVPYSAVRSTIFVMAALLCVGSSAAQAGLEWLSPELRRLGEERETLQQHLTTLPSAPEPQVTQRLGWHSDYSTSPDTVDWVELNLGHAERLDAVVLIAPPPSGGAIEPGYGFPLRFRVELLGDDEKTERWILADYTRADFPNPGILPVFIPAGGRLAHKVRVTATRLFREDHRYLCAFGEVMLLQGQRNLSAQTEVVGPNAVRASSSQGTRPDWGRINVVDGHTALGPPVGTQPSPTLGFRARLKHERGKNQDLVPWVSVDLGAVAPIDEVRLFPAHPPQFAHSHGYGFPVQYQIELRETEDGPPVILPAPQSGDYSAPPGDNMVTVVAGGQRARFVRLTALEQHVSNGGPVFALAEMQVWSEAKNIAAGKSVMASDYTDQPGWSGAALVDGFTSSANIVDFPSWLAGLSQRREVKQRLAAIESRRKALTQRWEQAGFIGLAGLAALGTIVSLVWLQRQRRQRQAELEALRQRIARDLHDEIGSSLGSIALIAQDILADGHDAAQMRADLGEIKHIADETVSAMRDITRLIQSDRYGTDDLATLLRETAGRLLRGMSHTLMVEENPHARPLPVDRQRDLILMFKETLHNITRHAGAKNVGIRLAQSDGQLTLTIHDDGHGFDPAAPTGGGMGLTNLQRRAAKHGGVVRIVSVPAQGTTVSITLPHHA</sequence>
<dbReference type="Pfam" id="PF07730">
    <property type="entry name" value="HisKA_3"/>
    <property type="match status" value="1"/>
</dbReference>
<dbReference type="GO" id="GO:0000155">
    <property type="term" value="F:phosphorelay sensor kinase activity"/>
    <property type="evidence" value="ECO:0007669"/>
    <property type="project" value="InterPro"/>
</dbReference>
<dbReference type="Gene3D" id="1.20.5.1930">
    <property type="match status" value="1"/>
</dbReference>
<evidence type="ECO:0000256" key="11">
    <source>
        <dbReference type="ARBA" id="ARBA00023004"/>
    </source>
</evidence>
<evidence type="ECO:0000256" key="15">
    <source>
        <dbReference type="ARBA" id="ARBA00030800"/>
    </source>
</evidence>
<dbReference type="GO" id="GO:0016020">
    <property type="term" value="C:membrane"/>
    <property type="evidence" value="ECO:0007669"/>
    <property type="project" value="InterPro"/>
</dbReference>
<evidence type="ECO:0000259" key="19">
    <source>
        <dbReference type="PROSITE" id="PS50109"/>
    </source>
</evidence>
<evidence type="ECO:0000256" key="9">
    <source>
        <dbReference type="ARBA" id="ARBA00022723"/>
    </source>
</evidence>
<keyword evidence="12" id="KW-0902">Two-component regulatory system</keyword>
<dbReference type="CDD" id="cd16917">
    <property type="entry name" value="HATPase_UhpB-NarQ-NarX-like"/>
    <property type="match status" value="1"/>
</dbReference>
<keyword evidence="21" id="KW-1185">Reference proteome</keyword>
<keyword evidence="16" id="KW-0175">Coiled coil</keyword>
<organism evidence="20 21">
    <name type="scientific">Chthoniobacter flavus Ellin428</name>
    <dbReference type="NCBI Taxonomy" id="497964"/>
    <lineage>
        <taxon>Bacteria</taxon>
        <taxon>Pseudomonadati</taxon>
        <taxon>Verrucomicrobiota</taxon>
        <taxon>Spartobacteria</taxon>
        <taxon>Chthoniobacterales</taxon>
        <taxon>Chthoniobacteraceae</taxon>
        <taxon>Chthoniobacter</taxon>
    </lineage>
</organism>
<dbReference type="InParanoid" id="B4D1S8"/>
<feature type="domain" description="Histidine kinase" evidence="19">
    <location>
        <begin position="479"/>
        <end position="669"/>
    </location>
</feature>
<accession>B4D1S8</accession>
<dbReference type="PROSITE" id="PS50109">
    <property type="entry name" value="HIS_KIN"/>
    <property type="match status" value="1"/>
</dbReference>
<evidence type="ECO:0000256" key="18">
    <source>
        <dbReference type="SAM" id="SignalP"/>
    </source>
</evidence>
<dbReference type="Proteomes" id="UP000005824">
    <property type="component" value="Unassembled WGS sequence"/>
</dbReference>
<dbReference type="eggNOG" id="COG4585">
    <property type="taxonomic scope" value="Bacteria"/>
</dbReference>
<comment type="caution">
    <text evidence="20">The sequence shown here is derived from an EMBL/GenBank/DDBJ whole genome shotgun (WGS) entry which is preliminary data.</text>
</comment>
<evidence type="ECO:0000313" key="21">
    <source>
        <dbReference type="Proteomes" id="UP000005824"/>
    </source>
</evidence>
<proteinExistence type="predicted"/>
<evidence type="ECO:0000256" key="10">
    <source>
        <dbReference type="ARBA" id="ARBA00022777"/>
    </source>
</evidence>
<dbReference type="AlphaFoldDB" id="B4D1S8"/>
<keyword evidence="10 20" id="KW-0418">Kinase</keyword>
<dbReference type="Gene3D" id="2.60.120.260">
    <property type="entry name" value="Galactose-binding domain-like"/>
    <property type="match status" value="1"/>
</dbReference>
<evidence type="ECO:0000256" key="1">
    <source>
        <dbReference type="ARBA" id="ARBA00000085"/>
    </source>
</evidence>
<comment type="function">
    <text evidence="14">Member of the two-component regulatory system NreB/NreC involved in the control of dissimilatory nitrate/nitrite reduction in response to oxygen. NreB functions as a direct oxygen sensor histidine kinase which is autophosphorylated, in the absence of oxygen, probably at the conserved histidine residue, and transfers its phosphate group probably to a conserved aspartate residue of NreC. NreB/NreC activates the expression of the nitrate (narGHJI) and nitrite (nir) reductase operons, as well as the putative nitrate transporter gene narT.</text>
</comment>
<evidence type="ECO:0000256" key="14">
    <source>
        <dbReference type="ARBA" id="ARBA00024827"/>
    </source>
</evidence>
<dbReference type="RefSeq" id="WP_006980191.1">
    <property type="nucleotide sequence ID" value="NZ_ABVL01000007.1"/>
</dbReference>
<dbReference type="GO" id="GO:0005737">
    <property type="term" value="C:cytoplasm"/>
    <property type="evidence" value="ECO:0007669"/>
    <property type="project" value="UniProtKB-SubCell"/>
</dbReference>
<dbReference type="InterPro" id="IPR050482">
    <property type="entry name" value="Sensor_HK_TwoCompSys"/>
</dbReference>
<dbReference type="InterPro" id="IPR004358">
    <property type="entry name" value="Sig_transdc_His_kin-like_C"/>
</dbReference>
<keyword evidence="11" id="KW-0408">Iron</keyword>
<dbReference type="PANTHER" id="PTHR24421:SF61">
    <property type="entry name" value="OXYGEN SENSOR HISTIDINE KINASE NREB"/>
    <property type="match status" value="1"/>
</dbReference>
<dbReference type="SUPFAM" id="SSF49785">
    <property type="entry name" value="Galactose-binding domain-like"/>
    <property type="match status" value="1"/>
</dbReference>
<keyword evidence="6" id="KW-0004">4Fe-4S</keyword>
<gene>
    <name evidence="20" type="ORF">CfE428DRAFT_2866</name>
</gene>
<evidence type="ECO:0000256" key="3">
    <source>
        <dbReference type="ARBA" id="ARBA00004496"/>
    </source>
</evidence>
<comment type="subcellular location">
    <subcellularLocation>
        <location evidence="3">Cytoplasm</location>
    </subcellularLocation>
</comment>
<evidence type="ECO:0000256" key="16">
    <source>
        <dbReference type="SAM" id="Coils"/>
    </source>
</evidence>
<dbReference type="Pfam" id="PF02518">
    <property type="entry name" value="HATPase_c"/>
    <property type="match status" value="1"/>
</dbReference>
<evidence type="ECO:0000256" key="17">
    <source>
        <dbReference type="SAM" id="Phobius"/>
    </source>
</evidence>
<comment type="cofactor">
    <cofactor evidence="2">
        <name>[4Fe-4S] cluster</name>
        <dbReference type="ChEBI" id="CHEBI:49883"/>
    </cofactor>
</comment>
<name>B4D1S8_9BACT</name>
<dbReference type="GO" id="GO:0046983">
    <property type="term" value="F:protein dimerization activity"/>
    <property type="evidence" value="ECO:0007669"/>
    <property type="project" value="InterPro"/>
</dbReference>
<keyword evidence="17" id="KW-0812">Transmembrane</keyword>
<evidence type="ECO:0000256" key="4">
    <source>
        <dbReference type="ARBA" id="ARBA00012438"/>
    </source>
</evidence>
<keyword evidence="13" id="KW-0411">Iron-sulfur</keyword>
<dbReference type="PRINTS" id="PR00344">
    <property type="entry name" value="BCTRLSENSOR"/>
</dbReference>
<evidence type="ECO:0000256" key="5">
    <source>
        <dbReference type="ARBA" id="ARBA00017322"/>
    </source>
</evidence>
<evidence type="ECO:0000256" key="12">
    <source>
        <dbReference type="ARBA" id="ARBA00023012"/>
    </source>
</evidence>
<dbReference type="EC" id="2.7.13.3" evidence="4"/>
<dbReference type="SMART" id="SM00387">
    <property type="entry name" value="HATPase_c"/>
    <property type="match status" value="1"/>
</dbReference>
<dbReference type="EMBL" id="ABVL01000007">
    <property type="protein sequence ID" value="EDY19690.1"/>
    <property type="molecule type" value="Genomic_DNA"/>
</dbReference>
<dbReference type="STRING" id="497964.CfE428DRAFT_2866"/>
<dbReference type="SUPFAM" id="SSF55874">
    <property type="entry name" value="ATPase domain of HSP90 chaperone/DNA topoisomerase II/histidine kinase"/>
    <property type="match status" value="1"/>
</dbReference>
<comment type="catalytic activity">
    <reaction evidence="1">
        <text>ATP + protein L-histidine = ADP + protein N-phospho-L-histidine.</text>
        <dbReference type="EC" id="2.7.13.3"/>
    </reaction>
</comment>
<keyword evidence="7" id="KW-0963">Cytoplasm</keyword>
<feature type="transmembrane region" description="Helical" evidence="17">
    <location>
        <begin position="438"/>
        <end position="458"/>
    </location>
</feature>
<keyword evidence="17" id="KW-1133">Transmembrane helix</keyword>